<dbReference type="GO" id="GO:0004035">
    <property type="term" value="F:alkaline phosphatase activity"/>
    <property type="evidence" value="ECO:0007669"/>
    <property type="project" value="TreeGrafter"/>
</dbReference>
<keyword evidence="3" id="KW-0460">Magnesium</keyword>
<keyword evidence="7" id="KW-1185">Reference proteome</keyword>
<feature type="binding site" evidence="3">
    <location>
        <position position="181"/>
    </location>
    <ligand>
        <name>Mg(2+)</name>
        <dbReference type="ChEBI" id="CHEBI:18420"/>
    </ligand>
</feature>
<dbReference type="PANTHER" id="PTHR11596">
    <property type="entry name" value="ALKALINE PHOSPHATASE"/>
    <property type="match status" value="1"/>
</dbReference>
<evidence type="ECO:0000313" key="6">
    <source>
        <dbReference type="EMBL" id="RUR49417.1"/>
    </source>
</evidence>
<comment type="cofactor">
    <cofactor evidence="3">
        <name>Zn(2+)</name>
        <dbReference type="ChEBI" id="CHEBI:29105"/>
    </cofactor>
    <text evidence="3">Binds 2 Zn(2+) ions.</text>
</comment>
<feature type="chain" id="PRO_5019096468" evidence="5">
    <location>
        <begin position="24"/>
        <end position="479"/>
    </location>
</feature>
<sequence>MKNFKRNALTLALASVMITPVFAQDGAAKNVILMITDGAGIETFRAASHYRHGALGHEIYDDFDVQVFTATHPLNTSKEPTKSDEGTITFDPAELWSDEQVEGTGYEGDLTNYKGYFAGYNYARENFTDSAAAGTALASGNKTYNSAINWSNDDEPLKHIGEYVVESGRALGVVSSVQLSHATPAAFLGHNPSRNKYSELGKEIIESGLATVVFGAGHPYYNAAGEEVESPDEGAFRYVGGREMWDRLVNGETEYQLIESRDDFESLADGSFELTGDKIIGVFQNNATLQFNRPGVSAGNLIENVPSLPTLTLGALETLKSNDDGFFLMVEGGAVDWAAHANNLPRIIEEQVDFNEAVEAAVEWVEGNSNWDETMIIVTTDHGNGLLQGPDSDTRAYSPVVSQGAGALPLVRWHTDNHTRELVPLYAQGAGAEFFNDIAERDDGLATYDVDDAYQYRIDNTDVFRAAMNAMGIETDNTN</sequence>
<keyword evidence="3" id="KW-0862">Zinc</keyword>
<name>A0A433LHD3_9GAMM</name>
<accession>A0A433LHD3</accession>
<gene>
    <name evidence="6" type="ORF">ELY37_01585</name>
</gene>
<dbReference type="Pfam" id="PF00245">
    <property type="entry name" value="Alk_phosphatase"/>
    <property type="match status" value="1"/>
</dbReference>
<dbReference type="InterPro" id="IPR001952">
    <property type="entry name" value="Alkaline_phosphatase"/>
</dbReference>
<dbReference type="RefSeq" id="WP_126981435.1">
    <property type="nucleotide sequence ID" value="NZ_RZHD01000002.1"/>
</dbReference>
<dbReference type="Proteomes" id="UP000286912">
    <property type="component" value="Unassembled WGS sequence"/>
</dbReference>
<organism evidence="6 7">
    <name type="scientific">Vreelandella populi</name>
    <dbReference type="NCBI Taxonomy" id="2498858"/>
    <lineage>
        <taxon>Bacteria</taxon>
        <taxon>Pseudomonadati</taxon>
        <taxon>Pseudomonadota</taxon>
        <taxon>Gammaproteobacteria</taxon>
        <taxon>Oceanospirillales</taxon>
        <taxon>Halomonadaceae</taxon>
        <taxon>Vreelandella</taxon>
    </lineage>
</organism>
<feature type="binding site" evidence="3">
    <location>
        <position position="336"/>
    </location>
    <ligand>
        <name>Zn(2+)</name>
        <dbReference type="ChEBI" id="CHEBI:29105"/>
        <label>2</label>
    </ligand>
</feature>
<evidence type="ECO:0000256" key="3">
    <source>
        <dbReference type="PIRSR" id="PIRSR601952-2"/>
    </source>
</evidence>
<keyword evidence="1" id="KW-0597">Phosphoprotein</keyword>
<comment type="caution">
    <text evidence="6">The sequence shown here is derived from an EMBL/GenBank/DDBJ whole genome shotgun (WGS) entry which is preliminary data.</text>
</comment>
<evidence type="ECO:0000256" key="4">
    <source>
        <dbReference type="RuleBase" id="RU003946"/>
    </source>
</evidence>
<comment type="cofactor">
    <cofactor evidence="3">
        <name>Mg(2+)</name>
        <dbReference type="ChEBI" id="CHEBI:18420"/>
    </cofactor>
    <text evidence="3">Binds 1 Mg(2+) ion.</text>
</comment>
<feature type="binding site" evidence="3">
    <location>
        <position position="331"/>
    </location>
    <ligand>
        <name>Mg(2+)</name>
        <dbReference type="ChEBI" id="CHEBI:18420"/>
    </ligand>
</feature>
<keyword evidence="3" id="KW-0479">Metal-binding</keyword>
<evidence type="ECO:0000313" key="7">
    <source>
        <dbReference type="Proteomes" id="UP000286912"/>
    </source>
</evidence>
<proteinExistence type="inferred from homology"/>
<keyword evidence="5" id="KW-0732">Signal</keyword>
<evidence type="ECO:0000256" key="1">
    <source>
        <dbReference type="ARBA" id="ARBA00022553"/>
    </source>
</evidence>
<reference evidence="6 7" key="1">
    <citation type="submission" date="2018-12" db="EMBL/GenBank/DDBJ databases">
        <title>three novel Halomonas strain isolated from plants.</title>
        <authorList>
            <person name="Sun C."/>
        </authorList>
    </citation>
    <scope>NUCLEOTIDE SEQUENCE [LARGE SCALE GENOMIC DNA]</scope>
    <source>
        <strain evidence="6 7">RC</strain>
    </source>
</reference>
<feature type="signal peptide" evidence="5">
    <location>
        <begin position="1"/>
        <end position="23"/>
    </location>
</feature>
<dbReference type="OrthoDB" id="9794455at2"/>
<dbReference type="SUPFAM" id="SSF53649">
    <property type="entry name" value="Alkaline phosphatase-like"/>
    <property type="match status" value="1"/>
</dbReference>
<feature type="active site" description="Phosphoserine intermediate" evidence="2">
    <location>
        <position position="130"/>
    </location>
</feature>
<evidence type="ECO:0000256" key="5">
    <source>
        <dbReference type="SAM" id="SignalP"/>
    </source>
</evidence>
<comment type="similarity">
    <text evidence="4">Belongs to the alkaline phosphatase family.</text>
</comment>
<dbReference type="CDD" id="cd16012">
    <property type="entry name" value="ALP"/>
    <property type="match status" value="1"/>
</dbReference>
<feature type="binding site" evidence="3">
    <location>
        <position position="382"/>
    </location>
    <ligand>
        <name>Zn(2+)</name>
        <dbReference type="ChEBI" id="CHEBI:29105"/>
        <label>2</label>
    </ligand>
</feature>
<dbReference type="EMBL" id="RZHD01000002">
    <property type="protein sequence ID" value="RUR49417.1"/>
    <property type="molecule type" value="Genomic_DNA"/>
</dbReference>
<dbReference type="PANTHER" id="PTHR11596:SF5">
    <property type="entry name" value="ALKALINE PHOSPHATASE"/>
    <property type="match status" value="1"/>
</dbReference>
<dbReference type="Gene3D" id="3.40.720.10">
    <property type="entry name" value="Alkaline Phosphatase, subunit A"/>
    <property type="match status" value="1"/>
</dbReference>
<protein>
    <submittedName>
        <fullName evidence="6">Alkaline phosphatase</fullName>
    </submittedName>
</protein>
<feature type="binding site" evidence="3">
    <location>
        <position position="340"/>
    </location>
    <ligand>
        <name>Zn(2+)</name>
        <dbReference type="ChEBI" id="CHEBI:29105"/>
        <label>2</label>
    </ligand>
</feature>
<dbReference type="PRINTS" id="PR00113">
    <property type="entry name" value="ALKPHPHTASE"/>
</dbReference>
<feature type="binding site" evidence="3">
    <location>
        <position position="183"/>
    </location>
    <ligand>
        <name>Mg(2+)</name>
        <dbReference type="ChEBI" id="CHEBI:18420"/>
    </ligand>
</feature>
<dbReference type="GO" id="GO:0046872">
    <property type="term" value="F:metal ion binding"/>
    <property type="evidence" value="ECO:0007669"/>
    <property type="project" value="UniProtKB-KW"/>
</dbReference>
<dbReference type="AlphaFoldDB" id="A0A433LHD3"/>
<evidence type="ECO:0000256" key="2">
    <source>
        <dbReference type="PIRSR" id="PIRSR601952-1"/>
    </source>
</evidence>
<dbReference type="InterPro" id="IPR017850">
    <property type="entry name" value="Alkaline_phosphatase_core_sf"/>
</dbReference>
<dbReference type="SMART" id="SM00098">
    <property type="entry name" value="alkPPc"/>
    <property type="match status" value="1"/>
</dbReference>
<feature type="binding site" evidence="3">
    <location>
        <position position="381"/>
    </location>
    <ligand>
        <name>Zn(2+)</name>
        <dbReference type="ChEBI" id="CHEBI:29105"/>
        <label>2</label>
    </ligand>
</feature>